<keyword evidence="2" id="KW-1185">Reference proteome</keyword>
<proteinExistence type="predicted"/>
<organism evidence="1 2">
    <name type="scientific">Brassica oleracea var. oleracea</name>
    <dbReference type="NCBI Taxonomy" id="109376"/>
    <lineage>
        <taxon>Eukaryota</taxon>
        <taxon>Viridiplantae</taxon>
        <taxon>Streptophyta</taxon>
        <taxon>Embryophyta</taxon>
        <taxon>Tracheophyta</taxon>
        <taxon>Spermatophyta</taxon>
        <taxon>Magnoliopsida</taxon>
        <taxon>eudicotyledons</taxon>
        <taxon>Gunneridae</taxon>
        <taxon>Pentapetalae</taxon>
        <taxon>rosids</taxon>
        <taxon>malvids</taxon>
        <taxon>Brassicales</taxon>
        <taxon>Brassicaceae</taxon>
        <taxon>Brassiceae</taxon>
        <taxon>Brassica</taxon>
    </lineage>
</organism>
<evidence type="ECO:0000313" key="2">
    <source>
        <dbReference type="Proteomes" id="UP000032141"/>
    </source>
</evidence>
<accession>A0A0D3DVG0</accession>
<name>A0A0D3DVG0_BRAOL</name>
<dbReference type="eggNOG" id="KOG1072">
    <property type="taxonomic scope" value="Eukaryota"/>
</dbReference>
<sequence>MTLLFVRRRDGDLCVSSHDLKQYGINTCEIHPLALIFSSYLIKKYIRFKMIKPSILADRLLPVVVLRLKQRGIWGRRGSERTKVPAKRMSVALHKGCSFGCRRYRRQRQRQLLFVSLTQEAASDAASERRVLRLTPIKPANIVILQEAAVTGQLLPIGNDPVHHAEKYPTPPAVYSGKHGSIAEHYRMYVGYDTRNGKWLMIHGLDDVCTKHAKNSRTIQLVYHGGKLVIVWHQWNRQREHKSIWCAVISLEQRLTPSGNMLWGKIEWCNVISSQAAN</sequence>
<dbReference type="Gramene" id="Bo8g099110.1">
    <property type="protein sequence ID" value="Bo8g099110.1"/>
    <property type="gene ID" value="Bo8g099110"/>
</dbReference>
<dbReference type="Proteomes" id="UP000032141">
    <property type="component" value="Chromosome C8"/>
</dbReference>
<protein>
    <submittedName>
        <fullName evidence="1">Uncharacterized protein</fullName>
    </submittedName>
</protein>
<evidence type="ECO:0000313" key="1">
    <source>
        <dbReference type="EnsemblPlants" id="Bo8g099110.1"/>
    </source>
</evidence>
<reference evidence="1" key="2">
    <citation type="submission" date="2015-03" db="UniProtKB">
        <authorList>
            <consortium name="EnsemblPlants"/>
        </authorList>
    </citation>
    <scope>IDENTIFICATION</scope>
</reference>
<dbReference type="AlphaFoldDB" id="A0A0D3DVG0"/>
<dbReference type="HOGENOM" id="CLU_1003182_0_0_1"/>
<dbReference type="EnsemblPlants" id="Bo8g099110.1">
    <property type="protein sequence ID" value="Bo8g099110.1"/>
    <property type="gene ID" value="Bo8g099110"/>
</dbReference>
<reference evidence="1 2" key="1">
    <citation type="journal article" date="2014" name="Genome Biol.">
        <title>Transcriptome and methylome profiling reveals relics of genome dominance in the mesopolyploid Brassica oleracea.</title>
        <authorList>
            <person name="Parkin I.A."/>
            <person name="Koh C."/>
            <person name="Tang H."/>
            <person name="Robinson S.J."/>
            <person name="Kagale S."/>
            <person name="Clarke W.E."/>
            <person name="Town C.D."/>
            <person name="Nixon J."/>
            <person name="Krishnakumar V."/>
            <person name="Bidwell S.L."/>
            <person name="Denoeud F."/>
            <person name="Belcram H."/>
            <person name="Links M.G."/>
            <person name="Just J."/>
            <person name="Clarke C."/>
            <person name="Bender T."/>
            <person name="Huebert T."/>
            <person name="Mason A.S."/>
            <person name="Pires J.C."/>
            <person name="Barker G."/>
            <person name="Moore J."/>
            <person name="Walley P.G."/>
            <person name="Manoli S."/>
            <person name="Batley J."/>
            <person name="Edwards D."/>
            <person name="Nelson M.N."/>
            <person name="Wang X."/>
            <person name="Paterson A.H."/>
            <person name="King G."/>
            <person name="Bancroft I."/>
            <person name="Chalhoub B."/>
            <person name="Sharpe A.G."/>
        </authorList>
    </citation>
    <scope>NUCLEOTIDE SEQUENCE</scope>
    <source>
        <strain evidence="1 2">cv. TO1000</strain>
    </source>
</reference>